<proteinExistence type="predicted"/>
<dbReference type="Proteomes" id="UP000821845">
    <property type="component" value="Chromosome 7"/>
</dbReference>
<organism evidence="1 2">
    <name type="scientific">Hyalomma asiaticum</name>
    <name type="common">Tick</name>
    <dbReference type="NCBI Taxonomy" id="266040"/>
    <lineage>
        <taxon>Eukaryota</taxon>
        <taxon>Metazoa</taxon>
        <taxon>Ecdysozoa</taxon>
        <taxon>Arthropoda</taxon>
        <taxon>Chelicerata</taxon>
        <taxon>Arachnida</taxon>
        <taxon>Acari</taxon>
        <taxon>Parasitiformes</taxon>
        <taxon>Ixodida</taxon>
        <taxon>Ixodoidea</taxon>
        <taxon>Ixodidae</taxon>
        <taxon>Hyalomminae</taxon>
        <taxon>Hyalomma</taxon>
    </lineage>
</organism>
<gene>
    <name evidence="1" type="ORF">HPB50_026396</name>
</gene>
<comment type="caution">
    <text evidence="1">The sequence shown here is derived from an EMBL/GenBank/DDBJ whole genome shotgun (WGS) entry which is preliminary data.</text>
</comment>
<evidence type="ECO:0000313" key="2">
    <source>
        <dbReference type="Proteomes" id="UP000821845"/>
    </source>
</evidence>
<keyword evidence="2" id="KW-1185">Reference proteome</keyword>
<accession>A0ACB7S2M8</accession>
<reference evidence="1" key="1">
    <citation type="submission" date="2020-05" db="EMBL/GenBank/DDBJ databases">
        <title>Large-scale comparative analyses of tick genomes elucidate their genetic diversity and vector capacities.</title>
        <authorList>
            <person name="Jia N."/>
            <person name="Wang J."/>
            <person name="Shi W."/>
            <person name="Du L."/>
            <person name="Sun Y."/>
            <person name="Zhan W."/>
            <person name="Jiang J."/>
            <person name="Wang Q."/>
            <person name="Zhang B."/>
            <person name="Ji P."/>
            <person name="Sakyi L.B."/>
            <person name="Cui X."/>
            <person name="Yuan T."/>
            <person name="Jiang B."/>
            <person name="Yang W."/>
            <person name="Lam T.T.-Y."/>
            <person name="Chang Q."/>
            <person name="Ding S."/>
            <person name="Wang X."/>
            <person name="Zhu J."/>
            <person name="Ruan X."/>
            <person name="Zhao L."/>
            <person name="Wei J."/>
            <person name="Que T."/>
            <person name="Du C."/>
            <person name="Cheng J."/>
            <person name="Dai P."/>
            <person name="Han X."/>
            <person name="Huang E."/>
            <person name="Gao Y."/>
            <person name="Liu J."/>
            <person name="Shao H."/>
            <person name="Ye R."/>
            <person name="Li L."/>
            <person name="Wei W."/>
            <person name="Wang X."/>
            <person name="Wang C."/>
            <person name="Yang T."/>
            <person name="Huo Q."/>
            <person name="Li W."/>
            <person name="Guo W."/>
            <person name="Chen H."/>
            <person name="Zhou L."/>
            <person name="Ni X."/>
            <person name="Tian J."/>
            <person name="Zhou Y."/>
            <person name="Sheng Y."/>
            <person name="Liu T."/>
            <person name="Pan Y."/>
            <person name="Xia L."/>
            <person name="Li J."/>
            <person name="Zhao F."/>
            <person name="Cao W."/>
        </authorList>
    </citation>
    <scope>NUCLEOTIDE SEQUENCE</scope>
    <source>
        <strain evidence="1">Hyas-2018</strain>
    </source>
</reference>
<dbReference type="EMBL" id="CM023487">
    <property type="protein sequence ID" value="KAH6927054.1"/>
    <property type="molecule type" value="Genomic_DNA"/>
</dbReference>
<sequence>MQARAYTHNEEEIVDIVGGAHNSTEDRAGRKKCFGEPFGTTKSVSCAGSLPPHLFLSPFKAEGGGERIMDWEVEGESLPPEAFSEASGWQTVVARRSRAKSAHAERVAAIPTGVTPDENVAAQEASLQPSLPKTSSRPPQATPGPAEALDPGAPLRRARSSSSAGQQRKRKSTLSWADTVSGGGGMGPSQGPRDPLPEQVRDAEVARLRKENADLKEMVRKMAGEMAEIKKLVITQSVSTKAPVPIANEIPAPASDSSGAPKRRAVCSKDESGSQIAEVTNMLATLTKSVQQLQLGLTQMHVALGDPKRGLGALAERIGALERLVIPCASSAAPMQERAQLARLSTTPAGRWILEEIGLAPTNDLACNAQLPREIREKLVVAPLPRNVHPVHNAGRRKARASAILRQIQNDKVEASFVDAAEYRDGKAFAVAVVDTLGKVINCASEFESTAR</sequence>
<name>A0ACB7S2M8_HYAAI</name>
<evidence type="ECO:0000313" key="1">
    <source>
        <dbReference type="EMBL" id="KAH6927054.1"/>
    </source>
</evidence>
<protein>
    <submittedName>
        <fullName evidence="1">Uncharacterized protein</fullName>
    </submittedName>
</protein>